<dbReference type="Pfam" id="PF00892">
    <property type="entry name" value="EamA"/>
    <property type="match status" value="1"/>
</dbReference>
<name>A0A4R6N3N9_9BURK</name>
<dbReference type="InterPro" id="IPR000620">
    <property type="entry name" value="EamA_dom"/>
</dbReference>
<gene>
    <name evidence="7" type="ORF">DFR39_104335</name>
</gene>
<dbReference type="EMBL" id="SNXE01000004">
    <property type="protein sequence ID" value="TDP09770.1"/>
    <property type="molecule type" value="Genomic_DNA"/>
</dbReference>
<proteinExistence type="predicted"/>
<feature type="transmembrane region" description="Helical" evidence="5">
    <location>
        <begin position="121"/>
        <end position="139"/>
    </location>
</feature>
<reference evidence="7 8" key="1">
    <citation type="submission" date="2019-03" db="EMBL/GenBank/DDBJ databases">
        <title>Genomic Encyclopedia of Type Strains, Phase IV (KMG-IV): sequencing the most valuable type-strain genomes for metagenomic binning, comparative biology and taxonomic classification.</title>
        <authorList>
            <person name="Goeker M."/>
        </authorList>
    </citation>
    <scope>NUCLEOTIDE SEQUENCE [LARGE SCALE GENOMIC DNA]</scope>
    <source>
        <strain evidence="7 8">DSM 25082</strain>
    </source>
</reference>
<feature type="transmembrane region" description="Helical" evidence="5">
    <location>
        <begin position="271"/>
        <end position="290"/>
    </location>
</feature>
<dbReference type="OrthoDB" id="9149917at2"/>
<evidence type="ECO:0000256" key="4">
    <source>
        <dbReference type="ARBA" id="ARBA00023136"/>
    </source>
</evidence>
<keyword evidence="2 5" id="KW-0812">Transmembrane</keyword>
<dbReference type="PANTHER" id="PTHR22911">
    <property type="entry name" value="ACYL-MALONYL CONDENSING ENZYME-RELATED"/>
    <property type="match status" value="1"/>
</dbReference>
<organism evidence="7 8">
    <name type="scientific">Roseateles asaccharophilus</name>
    <dbReference type="NCBI Taxonomy" id="582607"/>
    <lineage>
        <taxon>Bacteria</taxon>
        <taxon>Pseudomonadati</taxon>
        <taxon>Pseudomonadota</taxon>
        <taxon>Betaproteobacteria</taxon>
        <taxon>Burkholderiales</taxon>
        <taxon>Sphaerotilaceae</taxon>
        <taxon>Roseateles</taxon>
    </lineage>
</organism>
<evidence type="ECO:0000256" key="2">
    <source>
        <dbReference type="ARBA" id="ARBA00022692"/>
    </source>
</evidence>
<evidence type="ECO:0000256" key="1">
    <source>
        <dbReference type="ARBA" id="ARBA00004141"/>
    </source>
</evidence>
<feature type="transmembrane region" description="Helical" evidence="5">
    <location>
        <begin position="35"/>
        <end position="54"/>
    </location>
</feature>
<feature type="domain" description="EamA" evidence="6">
    <location>
        <begin position="6"/>
        <end position="138"/>
    </location>
</feature>
<dbReference type="RefSeq" id="WP_133603728.1">
    <property type="nucleotide sequence ID" value="NZ_JAUFPJ010000004.1"/>
</dbReference>
<evidence type="ECO:0000313" key="8">
    <source>
        <dbReference type="Proteomes" id="UP000295357"/>
    </source>
</evidence>
<comment type="caution">
    <text evidence="7">The sequence shown here is derived from an EMBL/GenBank/DDBJ whole genome shotgun (WGS) entry which is preliminary data.</text>
</comment>
<feature type="transmembrane region" description="Helical" evidence="5">
    <location>
        <begin position="66"/>
        <end position="87"/>
    </location>
</feature>
<feature type="transmembrane region" description="Helical" evidence="5">
    <location>
        <begin position="145"/>
        <end position="166"/>
    </location>
</feature>
<dbReference type="Proteomes" id="UP000295357">
    <property type="component" value="Unassembled WGS sequence"/>
</dbReference>
<feature type="transmembrane region" description="Helical" evidence="5">
    <location>
        <begin position="213"/>
        <end position="234"/>
    </location>
</feature>
<comment type="subcellular location">
    <subcellularLocation>
        <location evidence="1">Membrane</location>
        <topology evidence="1">Multi-pass membrane protein</topology>
    </subcellularLocation>
</comment>
<keyword evidence="4 5" id="KW-0472">Membrane</keyword>
<keyword evidence="8" id="KW-1185">Reference proteome</keyword>
<dbReference type="AlphaFoldDB" id="A0A4R6N3N9"/>
<evidence type="ECO:0000256" key="5">
    <source>
        <dbReference type="SAM" id="Phobius"/>
    </source>
</evidence>
<feature type="transmembrane region" description="Helical" evidence="5">
    <location>
        <begin position="246"/>
        <end position="265"/>
    </location>
</feature>
<evidence type="ECO:0000259" key="6">
    <source>
        <dbReference type="Pfam" id="PF00892"/>
    </source>
</evidence>
<evidence type="ECO:0000313" key="7">
    <source>
        <dbReference type="EMBL" id="TDP09770.1"/>
    </source>
</evidence>
<evidence type="ECO:0000256" key="3">
    <source>
        <dbReference type="ARBA" id="ARBA00022989"/>
    </source>
</evidence>
<dbReference type="InterPro" id="IPR037185">
    <property type="entry name" value="EmrE-like"/>
</dbReference>
<feature type="transmembrane region" description="Helical" evidence="5">
    <location>
        <begin position="93"/>
        <end position="114"/>
    </location>
</feature>
<accession>A0A4R6N3N9</accession>
<feature type="transmembrane region" description="Helical" evidence="5">
    <location>
        <begin position="187"/>
        <end position="207"/>
    </location>
</feature>
<dbReference type="SUPFAM" id="SSF103481">
    <property type="entry name" value="Multidrug resistance efflux transporter EmrE"/>
    <property type="match status" value="2"/>
</dbReference>
<sequence length="296" mass="31168">MKHSRAVLLMIAVTLLWSTAGVVSRHLEAARSFEVTFWRSAFNALALLLALGFLRGPALWRQLLGAGRAVWVSGLCWAIMFTAFMVALTKTSVANVLVTMSLGPLLTALFARLFLQHRLPLRTWAAIGLGSAGIAWMFGHEMQGGAQALGGMLIAFAVPLAAATNWTLLQHSHRRSEAGEGSGGPDMLLAVLLGALISALLTLPLAWPLQAGWHDLGLLAGLGVFQLALPCLIVVQLSRVLPAPEIALLGLLEVIFGVLWAWLGAGEAPSSAALLGGAMVLAALVGNELLGLRAGR</sequence>
<keyword evidence="3 5" id="KW-1133">Transmembrane helix</keyword>
<protein>
    <submittedName>
        <fullName evidence="7">EamA domain-containing membrane protein RarD</fullName>
    </submittedName>
</protein>
<dbReference type="GO" id="GO:0016020">
    <property type="term" value="C:membrane"/>
    <property type="evidence" value="ECO:0007669"/>
    <property type="project" value="UniProtKB-SubCell"/>
</dbReference>
<dbReference type="PANTHER" id="PTHR22911:SF6">
    <property type="entry name" value="SOLUTE CARRIER FAMILY 35 MEMBER G1"/>
    <property type="match status" value="1"/>
</dbReference>